<evidence type="ECO:0008006" key="4">
    <source>
        <dbReference type="Google" id="ProtNLM"/>
    </source>
</evidence>
<dbReference type="Proteomes" id="UP000005408">
    <property type="component" value="Unassembled WGS sequence"/>
</dbReference>
<organism evidence="2 3">
    <name type="scientific">Magallana gigas</name>
    <name type="common">Pacific oyster</name>
    <name type="synonym">Crassostrea gigas</name>
    <dbReference type="NCBI Taxonomy" id="29159"/>
    <lineage>
        <taxon>Eukaryota</taxon>
        <taxon>Metazoa</taxon>
        <taxon>Spiralia</taxon>
        <taxon>Lophotrochozoa</taxon>
        <taxon>Mollusca</taxon>
        <taxon>Bivalvia</taxon>
        <taxon>Autobranchia</taxon>
        <taxon>Pteriomorphia</taxon>
        <taxon>Ostreida</taxon>
        <taxon>Ostreoidea</taxon>
        <taxon>Ostreidae</taxon>
        <taxon>Magallana</taxon>
    </lineage>
</organism>
<proteinExistence type="predicted"/>
<reference evidence="2" key="1">
    <citation type="submission" date="2022-08" db="UniProtKB">
        <authorList>
            <consortium name="EnsemblMetazoa"/>
        </authorList>
    </citation>
    <scope>IDENTIFICATION</scope>
    <source>
        <strain evidence="2">05x7-T-G4-1.051#20</strain>
    </source>
</reference>
<protein>
    <recommendedName>
        <fullName evidence="4">SGNH hydrolase-type esterase domain-containing protein</fullName>
    </recommendedName>
</protein>
<evidence type="ECO:0000256" key="1">
    <source>
        <dbReference type="SAM" id="MobiDB-lite"/>
    </source>
</evidence>
<dbReference type="PANTHER" id="PTHR30383">
    <property type="entry name" value="THIOESTERASE 1/PROTEASE 1/LYSOPHOSPHOLIPASE L1"/>
    <property type="match status" value="1"/>
</dbReference>
<accession>A0A8W8KTZ9</accession>
<dbReference type="InterPro" id="IPR036514">
    <property type="entry name" value="SGNH_hydro_sf"/>
</dbReference>
<keyword evidence="3" id="KW-1185">Reference proteome</keyword>
<dbReference type="Gene3D" id="3.40.50.1110">
    <property type="entry name" value="SGNH hydrolase"/>
    <property type="match status" value="1"/>
</dbReference>
<dbReference type="CDD" id="cd00229">
    <property type="entry name" value="SGNH_hydrolase"/>
    <property type="match status" value="1"/>
</dbReference>
<feature type="compositionally biased region" description="Basic residues" evidence="1">
    <location>
        <begin position="296"/>
        <end position="305"/>
    </location>
</feature>
<dbReference type="GO" id="GO:0004622">
    <property type="term" value="F:phosphatidylcholine lysophospholipase activity"/>
    <property type="evidence" value="ECO:0007669"/>
    <property type="project" value="TreeGrafter"/>
</dbReference>
<dbReference type="EnsemblMetazoa" id="G24599.3">
    <property type="protein sequence ID" value="G24599.3:cds"/>
    <property type="gene ID" value="G24599"/>
</dbReference>
<evidence type="ECO:0000313" key="3">
    <source>
        <dbReference type="Proteomes" id="UP000005408"/>
    </source>
</evidence>
<evidence type="ECO:0000313" key="2">
    <source>
        <dbReference type="EnsemblMetazoa" id="G24599.3:cds"/>
    </source>
</evidence>
<dbReference type="PANTHER" id="PTHR30383:SF5">
    <property type="entry name" value="SGNH HYDROLASE-TYPE ESTERASE DOMAIN-CONTAINING PROTEIN"/>
    <property type="match status" value="1"/>
</dbReference>
<dbReference type="AlphaFoldDB" id="A0A8W8KTZ9"/>
<feature type="region of interest" description="Disordered" evidence="1">
    <location>
        <begin position="278"/>
        <end position="305"/>
    </location>
</feature>
<name>A0A8W8KTZ9_MAGGI</name>
<dbReference type="SUPFAM" id="SSF52266">
    <property type="entry name" value="SGNH hydrolase"/>
    <property type="match status" value="1"/>
</dbReference>
<sequence length="305" mass="34890">MISDCQSAVSTVWIVGSSIVYWAETRAKVRKMQNLLYDPKEVRVYWDGVRGMKWDALMFNLQRDLAVYDFPEPDVLIIHLGSNDLASWNTDELIGRMKADIQKVTEMFPLTQLVFSEILARRVWRGLSLECGEAKRQRINQEVGQYVTEIGGVVMPHENILHQNVTLYIKDGVHMNDFGNDILLDDIMNCLSSILAESTNDTEEDSMETEDEVILSSTDLDIFYTLPLREVNKDIEGNYPQQKENNNDYDFEIEFKTNGNLGDDSEEEGTVMLNLDQVCDEKPVKGKKTQQGQKTKSTKKKKGKT</sequence>
<dbReference type="InterPro" id="IPR051532">
    <property type="entry name" value="Ester_Hydrolysis_Enzymes"/>
</dbReference>